<dbReference type="InterPro" id="IPR045051">
    <property type="entry name" value="SBT"/>
</dbReference>
<keyword evidence="3" id="KW-0732">Signal</keyword>
<organism evidence="6 7">
    <name type="scientific">Senna tora</name>
    <dbReference type="NCBI Taxonomy" id="362788"/>
    <lineage>
        <taxon>Eukaryota</taxon>
        <taxon>Viridiplantae</taxon>
        <taxon>Streptophyta</taxon>
        <taxon>Embryophyta</taxon>
        <taxon>Tracheophyta</taxon>
        <taxon>Spermatophyta</taxon>
        <taxon>Magnoliopsida</taxon>
        <taxon>eudicotyledons</taxon>
        <taxon>Gunneridae</taxon>
        <taxon>Pentapetalae</taxon>
        <taxon>rosids</taxon>
        <taxon>fabids</taxon>
        <taxon>Fabales</taxon>
        <taxon>Fabaceae</taxon>
        <taxon>Caesalpinioideae</taxon>
        <taxon>Cassia clade</taxon>
        <taxon>Senna</taxon>
    </lineage>
</organism>
<keyword evidence="6" id="KW-0645">Protease</keyword>
<dbReference type="GO" id="GO:0004252">
    <property type="term" value="F:serine-type endopeptidase activity"/>
    <property type="evidence" value="ECO:0007669"/>
    <property type="project" value="InterPro"/>
</dbReference>
<evidence type="ECO:0000256" key="3">
    <source>
        <dbReference type="ARBA" id="ARBA00022729"/>
    </source>
</evidence>
<name>A0A834XC45_9FABA</name>
<dbReference type="PANTHER" id="PTHR10795">
    <property type="entry name" value="PROPROTEIN CONVERTASE SUBTILISIN/KEXIN"/>
    <property type="match status" value="1"/>
</dbReference>
<sequence>MSKSSKPKLFSSHHHWYSSILNSLPPYPHPTTILYTYYLVVHGFAMSTPRTPLVFWNARVSLIPASPLFRPLGKGKIIGARTFYNGYESYMEKPIDEFVESKSLRDIEGHGTHTVSTTVGSVVANASLFHYAEGEARGMATKARIAAYKICWKLGCFDYDILAAIELGFIQEFNIVLAQRIFL</sequence>
<dbReference type="GO" id="GO:0005576">
    <property type="term" value="C:extracellular region"/>
    <property type="evidence" value="ECO:0007669"/>
    <property type="project" value="UniProtKB-SubCell"/>
</dbReference>
<comment type="caution">
    <text evidence="6">The sequence shown here is derived from an EMBL/GenBank/DDBJ whole genome shotgun (WGS) entry which is preliminary data.</text>
</comment>
<dbReference type="InterPro" id="IPR036852">
    <property type="entry name" value="Peptidase_S8/S53_dom_sf"/>
</dbReference>
<evidence type="ECO:0000256" key="2">
    <source>
        <dbReference type="ARBA" id="ARBA00011073"/>
    </source>
</evidence>
<dbReference type="InterPro" id="IPR010259">
    <property type="entry name" value="S8pro/Inhibitor_I9"/>
</dbReference>
<feature type="domain" description="Peptidase S8/S53" evidence="4">
    <location>
        <begin position="80"/>
        <end position="166"/>
    </location>
</feature>
<dbReference type="Gene3D" id="3.40.50.200">
    <property type="entry name" value="Peptidase S8/S53 domain"/>
    <property type="match status" value="1"/>
</dbReference>
<dbReference type="Pfam" id="PF05922">
    <property type="entry name" value="Inhibitor_I9"/>
    <property type="match status" value="1"/>
</dbReference>
<evidence type="ECO:0000259" key="5">
    <source>
        <dbReference type="Pfam" id="PF05922"/>
    </source>
</evidence>
<gene>
    <name evidence="6" type="ORF">G2W53_004991</name>
</gene>
<dbReference type="GO" id="GO:0006508">
    <property type="term" value="P:proteolysis"/>
    <property type="evidence" value="ECO:0007669"/>
    <property type="project" value="UniProtKB-KW"/>
</dbReference>
<dbReference type="AlphaFoldDB" id="A0A834XC45"/>
<feature type="domain" description="Inhibitor I9" evidence="5">
    <location>
        <begin position="3"/>
        <end position="46"/>
    </location>
</feature>
<dbReference type="SUPFAM" id="SSF52743">
    <property type="entry name" value="Subtilisin-like"/>
    <property type="match status" value="1"/>
</dbReference>
<dbReference type="InterPro" id="IPR000209">
    <property type="entry name" value="Peptidase_S8/S53_dom"/>
</dbReference>
<keyword evidence="6" id="KW-0378">Hydrolase</keyword>
<comment type="similarity">
    <text evidence="2">Belongs to the peptidase S8 family.</text>
</comment>
<evidence type="ECO:0000259" key="4">
    <source>
        <dbReference type="Pfam" id="PF00082"/>
    </source>
</evidence>
<dbReference type="Pfam" id="PF00082">
    <property type="entry name" value="Peptidase_S8"/>
    <property type="match status" value="1"/>
</dbReference>
<reference evidence="6" key="1">
    <citation type="submission" date="2020-09" db="EMBL/GenBank/DDBJ databases">
        <title>Genome-Enabled Discovery of Anthraquinone Biosynthesis in Senna tora.</title>
        <authorList>
            <person name="Kang S.-H."/>
            <person name="Pandey R.P."/>
            <person name="Lee C.-M."/>
            <person name="Sim J.-S."/>
            <person name="Jeong J.-T."/>
            <person name="Choi B.-S."/>
            <person name="Jung M."/>
            <person name="Ginzburg D."/>
            <person name="Zhao K."/>
            <person name="Won S.Y."/>
            <person name="Oh T.-J."/>
            <person name="Yu Y."/>
            <person name="Kim N.-H."/>
            <person name="Lee O.R."/>
            <person name="Lee T.-H."/>
            <person name="Bashyal P."/>
            <person name="Kim T.-S."/>
            <person name="Lee W.-H."/>
            <person name="Kawkins C."/>
            <person name="Kim C.-K."/>
            <person name="Kim J.S."/>
            <person name="Ahn B.O."/>
            <person name="Rhee S.Y."/>
            <person name="Sohng J.K."/>
        </authorList>
    </citation>
    <scope>NUCLEOTIDE SEQUENCE</scope>
    <source>
        <tissue evidence="6">Leaf</tissue>
    </source>
</reference>
<evidence type="ECO:0000256" key="1">
    <source>
        <dbReference type="ARBA" id="ARBA00004613"/>
    </source>
</evidence>
<dbReference type="EMBL" id="JAAIUW010000002">
    <property type="protein sequence ID" value="KAF7842693.1"/>
    <property type="molecule type" value="Genomic_DNA"/>
</dbReference>
<evidence type="ECO:0000313" key="7">
    <source>
        <dbReference type="Proteomes" id="UP000634136"/>
    </source>
</evidence>
<evidence type="ECO:0000313" key="6">
    <source>
        <dbReference type="EMBL" id="KAF7842693.1"/>
    </source>
</evidence>
<protein>
    <submittedName>
        <fullName evidence="6">Subtilisin-like protease SBT1.4</fullName>
    </submittedName>
</protein>
<comment type="subcellular location">
    <subcellularLocation>
        <location evidence="1">Secreted</location>
    </subcellularLocation>
</comment>
<dbReference type="Proteomes" id="UP000634136">
    <property type="component" value="Unassembled WGS sequence"/>
</dbReference>
<keyword evidence="7" id="KW-1185">Reference proteome</keyword>
<accession>A0A834XC45</accession>
<proteinExistence type="inferred from homology"/>
<dbReference type="OrthoDB" id="206201at2759"/>